<evidence type="ECO:0000256" key="1">
    <source>
        <dbReference type="ARBA" id="ARBA00004141"/>
    </source>
</evidence>
<evidence type="ECO:0000256" key="4">
    <source>
        <dbReference type="ARBA" id="ARBA00023136"/>
    </source>
</evidence>
<keyword evidence="2 6" id="KW-0812">Transmembrane</keyword>
<keyword evidence="3 6" id="KW-1133">Transmembrane helix</keyword>
<feature type="region of interest" description="Disordered" evidence="5">
    <location>
        <begin position="1"/>
        <end position="25"/>
    </location>
</feature>
<feature type="compositionally biased region" description="Polar residues" evidence="5">
    <location>
        <begin position="1"/>
        <end position="12"/>
    </location>
</feature>
<keyword evidence="9" id="KW-1185">Reference proteome</keyword>
<comment type="subcellular location">
    <subcellularLocation>
        <location evidence="1">Membrane</location>
        <topology evidence="1">Multi-pass membrane protein</topology>
    </subcellularLocation>
</comment>
<protein>
    <submittedName>
        <fullName evidence="8">DUF1707 and DUF4870 domain-containing protein</fullName>
    </submittedName>
</protein>
<organism evidence="8 9">
    <name type="scientific">Bailinhaonella thermotolerans</name>
    <dbReference type="NCBI Taxonomy" id="1070861"/>
    <lineage>
        <taxon>Bacteria</taxon>
        <taxon>Bacillati</taxon>
        <taxon>Actinomycetota</taxon>
        <taxon>Actinomycetes</taxon>
        <taxon>Streptosporangiales</taxon>
        <taxon>Streptosporangiaceae</taxon>
        <taxon>Bailinhaonella</taxon>
    </lineage>
</organism>
<feature type="domain" description="DUF1707" evidence="7">
    <location>
        <begin position="29"/>
        <end position="80"/>
    </location>
</feature>
<proteinExistence type="predicted"/>
<evidence type="ECO:0000256" key="6">
    <source>
        <dbReference type="SAM" id="Phobius"/>
    </source>
</evidence>
<dbReference type="Pfam" id="PF09685">
    <property type="entry name" value="MamF_MmsF"/>
    <property type="match status" value="1"/>
</dbReference>
<keyword evidence="4 6" id="KW-0472">Membrane</keyword>
<evidence type="ECO:0000256" key="2">
    <source>
        <dbReference type="ARBA" id="ARBA00022692"/>
    </source>
</evidence>
<dbReference type="AlphaFoldDB" id="A0A3A4B8B5"/>
<feature type="transmembrane region" description="Helical" evidence="6">
    <location>
        <begin position="151"/>
        <end position="169"/>
    </location>
</feature>
<dbReference type="EMBL" id="QZEY01000002">
    <property type="protein sequence ID" value="RJL34471.1"/>
    <property type="molecule type" value="Genomic_DNA"/>
</dbReference>
<dbReference type="Proteomes" id="UP000265768">
    <property type="component" value="Unassembled WGS sequence"/>
</dbReference>
<dbReference type="PANTHER" id="PTHR40763">
    <property type="entry name" value="MEMBRANE PROTEIN-RELATED"/>
    <property type="match status" value="1"/>
</dbReference>
<feature type="transmembrane region" description="Helical" evidence="6">
    <location>
        <begin position="175"/>
        <end position="194"/>
    </location>
</feature>
<evidence type="ECO:0000313" key="9">
    <source>
        <dbReference type="Proteomes" id="UP000265768"/>
    </source>
</evidence>
<dbReference type="OrthoDB" id="3734539at2"/>
<feature type="transmembrane region" description="Helical" evidence="6">
    <location>
        <begin position="108"/>
        <end position="130"/>
    </location>
</feature>
<gene>
    <name evidence="8" type="ORF">D5H75_08600</name>
</gene>
<comment type="caution">
    <text evidence="8">The sequence shown here is derived from an EMBL/GenBank/DDBJ whole genome shotgun (WGS) entry which is preliminary data.</text>
</comment>
<evidence type="ECO:0000259" key="7">
    <source>
        <dbReference type="Pfam" id="PF08044"/>
    </source>
</evidence>
<dbReference type="PANTHER" id="PTHR40763:SF5">
    <property type="entry name" value="MEMBRANE PROTEIN"/>
    <property type="match status" value="1"/>
</dbReference>
<dbReference type="InterPro" id="IPR012551">
    <property type="entry name" value="DUF1707_SHOCT-like"/>
</dbReference>
<name>A0A3A4B8B5_9ACTN</name>
<dbReference type="InterPro" id="IPR019109">
    <property type="entry name" value="MamF_MmsF"/>
</dbReference>
<accession>A0A3A4B8B5</accession>
<evidence type="ECO:0000256" key="5">
    <source>
        <dbReference type="SAM" id="MobiDB-lite"/>
    </source>
</evidence>
<reference evidence="8 9" key="1">
    <citation type="submission" date="2018-09" db="EMBL/GenBank/DDBJ databases">
        <title>YIM 75507 draft genome.</title>
        <authorList>
            <person name="Tang S."/>
            <person name="Feng Y."/>
        </authorList>
    </citation>
    <scope>NUCLEOTIDE SEQUENCE [LARGE SCALE GENOMIC DNA]</scope>
    <source>
        <strain evidence="8 9">YIM 75507</strain>
    </source>
</reference>
<sequence>MVTTANPHQPSGNEPRPWHGPVPPEQAHLRVTHAHRDQVVDHLQAAFAQGRLDKDEFDERVDLAMNAKTHADLAPLLHDLLPAVPQQPRFRPHPSGPRPLPRDGADRLGAAAAHGLGLFLLPVGPLIMLATMGRQSLYVRHHAIEALNFQLTVLLSSIVLLLTVVGALLVPLIWAAWFVLTVVGGLAALGEGNFRYPLTFRMVK</sequence>
<evidence type="ECO:0000313" key="8">
    <source>
        <dbReference type="EMBL" id="RJL34471.1"/>
    </source>
</evidence>
<evidence type="ECO:0000256" key="3">
    <source>
        <dbReference type="ARBA" id="ARBA00022989"/>
    </source>
</evidence>
<dbReference type="Pfam" id="PF08044">
    <property type="entry name" value="DUF1707"/>
    <property type="match status" value="1"/>
</dbReference>